<organism evidence="2 3">
    <name type="scientific">Sphingobium baderi</name>
    <dbReference type="NCBI Taxonomy" id="1332080"/>
    <lineage>
        <taxon>Bacteria</taxon>
        <taxon>Pseudomonadati</taxon>
        <taxon>Pseudomonadota</taxon>
        <taxon>Alphaproteobacteria</taxon>
        <taxon>Sphingomonadales</taxon>
        <taxon>Sphingomonadaceae</taxon>
        <taxon>Sphingobium</taxon>
    </lineage>
</organism>
<dbReference type="Proteomes" id="UP000056968">
    <property type="component" value="Plasmid pDE8"/>
</dbReference>
<dbReference type="KEGG" id="sbd:ATN00_22565"/>
<name>A0A0S3F667_9SPHN</name>
<protein>
    <submittedName>
        <fullName evidence="2">Mobilization protein</fullName>
    </submittedName>
</protein>
<accession>A0A0S3F667</accession>
<sequence length="86" mass="9562">MAAPTPEAIENARLKVQQAKARLQALEARAATLSRKADARRKIILGGLILDAARTGHWPSDLADLMDRISRDHDRRAFEGWSLTDD</sequence>
<keyword evidence="1" id="KW-0175">Coiled coil</keyword>
<keyword evidence="2" id="KW-0614">Plasmid</keyword>
<geneLocation type="plasmid" evidence="2 3">
    <name>pDE8</name>
</geneLocation>
<dbReference type="RefSeq" id="WP_062069572.1">
    <property type="nucleotide sequence ID" value="NZ_CP013272.1"/>
</dbReference>
<dbReference type="AlphaFoldDB" id="A0A0S3F667"/>
<proteinExistence type="predicted"/>
<evidence type="ECO:0000313" key="3">
    <source>
        <dbReference type="Proteomes" id="UP000056968"/>
    </source>
</evidence>
<dbReference type="OrthoDB" id="8454254at2"/>
<evidence type="ECO:0000313" key="2">
    <source>
        <dbReference type="EMBL" id="ALR23286.1"/>
    </source>
</evidence>
<evidence type="ECO:0000256" key="1">
    <source>
        <dbReference type="SAM" id="Coils"/>
    </source>
</evidence>
<feature type="coiled-coil region" evidence="1">
    <location>
        <begin position="9"/>
        <end position="36"/>
    </location>
</feature>
<gene>
    <name evidence="2" type="ORF">ATN00_22565</name>
</gene>
<keyword evidence="3" id="KW-1185">Reference proteome</keyword>
<reference evidence="2 3" key="1">
    <citation type="submission" date="2015-11" db="EMBL/GenBank/DDBJ databases">
        <title>A Two-component Flavoprotein Monooxygenase System MeaXY Responsible for para-Hydroxylation of 2-Methyl-6-ethylaniline and 2,6-Diethylaniline in Sphingobium baderi DE-13.</title>
        <authorList>
            <person name="Cheng M."/>
            <person name="Meng Q."/>
            <person name="Yang Y."/>
            <person name="Chu C."/>
            <person name="Yan X."/>
            <person name="He J."/>
            <person name="Li S."/>
        </authorList>
    </citation>
    <scope>NUCLEOTIDE SEQUENCE [LARGE SCALE GENOMIC DNA]</scope>
    <source>
        <strain evidence="2 3">DE-13</strain>
        <plasmid evidence="3">Plasmid pDE8</plasmid>
    </source>
</reference>
<dbReference type="EMBL" id="CP013272">
    <property type="protein sequence ID" value="ALR23286.1"/>
    <property type="molecule type" value="Genomic_DNA"/>
</dbReference>